<accession>A0ABQ3INC3</accession>
<dbReference type="PANTHER" id="PTHR22916">
    <property type="entry name" value="GLYCOSYLTRANSFERASE"/>
    <property type="match status" value="1"/>
</dbReference>
<dbReference type="SUPFAM" id="SSF53448">
    <property type="entry name" value="Nucleotide-diphospho-sugar transferases"/>
    <property type="match status" value="1"/>
</dbReference>
<organism evidence="2 3">
    <name type="scientific">Thalassotalea profundi</name>
    <dbReference type="NCBI Taxonomy" id="2036687"/>
    <lineage>
        <taxon>Bacteria</taxon>
        <taxon>Pseudomonadati</taxon>
        <taxon>Pseudomonadota</taxon>
        <taxon>Gammaproteobacteria</taxon>
        <taxon>Alteromonadales</taxon>
        <taxon>Colwelliaceae</taxon>
        <taxon>Thalassotalea</taxon>
    </lineage>
</organism>
<dbReference type="EMBL" id="BNAH01000006">
    <property type="protein sequence ID" value="GHE89417.1"/>
    <property type="molecule type" value="Genomic_DNA"/>
</dbReference>
<gene>
    <name evidence="2" type="ORF">GCM10011501_18700</name>
</gene>
<dbReference type="InterPro" id="IPR001173">
    <property type="entry name" value="Glyco_trans_2-like"/>
</dbReference>
<sequence>MNDLVSVVIPVYNGSEYLKNTIDSILAQDYQAFEIILVNDGSTDDSAELIESLSEKTNKIKLYNKENGGVAAARNYGIDRAKGDFIAFCDQDDLWLPEKLTKQMPLFQNNSVGLVYSGAIADYVELNKQDKPSFDTKYRGDVFDQLIQVNMFTCCTAIARKGLLQEIEAFDSDRELMGVDDWLAWLKLSLVCEFDYVPEHLATHVFHGDNYSSNEEKMHKAELVCLEKIEPMATKHNKVVDWNEIKQNLHVRYANTYIYNGLFHLAGETFIKASKLKNNKKLSVKGWLFKIVPHFIWRSIQKAKRSL</sequence>
<dbReference type="Proteomes" id="UP000626370">
    <property type="component" value="Unassembled WGS sequence"/>
</dbReference>
<name>A0ABQ3INC3_9GAMM</name>
<dbReference type="CDD" id="cd00761">
    <property type="entry name" value="Glyco_tranf_GTA_type"/>
    <property type="match status" value="1"/>
</dbReference>
<keyword evidence="3" id="KW-1185">Reference proteome</keyword>
<dbReference type="RefSeq" id="WP_189377997.1">
    <property type="nucleotide sequence ID" value="NZ_BNAH01000006.1"/>
</dbReference>
<proteinExistence type="predicted"/>
<feature type="domain" description="Glycosyltransferase 2-like" evidence="1">
    <location>
        <begin position="6"/>
        <end position="166"/>
    </location>
</feature>
<comment type="caution">
    <text evidence="2">The sequence shown here is derived from an EMBL/GenBank/DDBJ whole genome shotgun (WGS) entry which is preliminary data.</text>
</comment>
<dbReference type="PANTHER" id="PTHR22916:SF3">
    <property type="entry name" value="UDP-GLCNAC:BETAGAL BETA-1,3-N-ACETYLGLUCOSAMINYLTRANSFERASE-LIKE PROTEIN 1"/>
    <property type="match status" value="1"/>
</dbReference>
<dbReference type="Pfam" id="PF00535">
    <property type="entry name" value="Glycos_transf_2"/>
    <property type="match status" value="1"/>
</dbReference>
<dbReference type="InterPro" id="IPR029044">
    <property type="entry name" value="Nucleotide-diphossugar_trans"/>
</dbReference>
<evidence type="ECO:0000259" key="1">
    <source>
        <dbReference type="Pfam" id="PF00535"/>
    </source>
</evidence>
<reference evidence="3" key="1">
    <citation type="journal article" date="2019" name="Int. J. Syst. Evol. Microbiol.">
        <title>The Global Catalogue of Microorganisms (GCM) 10K type strain sequencing project: providing services to taxonomists for standard genome sequencing and annotation.</title>
        <authorList>
            <consortium name="The Broad Institute Genomics Platform"/>
            <consortium name="The Broad Institute Genome Sequencing Center for Infectious Disease"/>
            <person name="Wu L."/>
            <person name="Ma J."/>
        </authorList>
    </citation>
    <scope>NUCLEOTIDE SEQUENCE [LARGE SCALE GENOMIC DNA]</scope>
    <source>
        <strain evidence="3">CGMCC 1.15922</strain>
    </source>
</reference>
<protein>
    <recommendedName>
        <fullName evidence="1">Glycosyltransferase 2-like domain-containing protein</fullName>
    </recommendedName>
</protein>
<dbReference type="Gene3D" id="3.90.550.10">
    <property type="entry name" value="Spore Coat Polysaccharide Biosynthesis Protein SpsA, Chain A"/>
    <property type="match status" value="1"/>
</dbReference>
<evidence type="ECO:0000313" key="2">
    <source>
        <dbReference type="EMBL" id="GHE89417.1"/>
    </source>
</evidence>
<evidence type="ECO:0000313" key="3">
    <source>
        <dbReference type="Proteomes" id="UP000626370"/>
    </source>
</evidence>